<organism evidence="4">
    <name type="scientific">Oppiella nova</name>
    <dbReference type="NCBI Taxonomy" id="334625"/>
    <lineage>
        <taxon>Eukaryota</taxon>
        <taxon>Metazoa</taxon>
        <taxon>Ecdysozoa</taxon>
        <taxon>Arthropoda</taxon>
        <taxon>Chelicerata</taxon>
        <taxon>Arachnida</taxon>
        <taxon>Acari</taxon>
        <taxon>Acariformes</taxon>
        <taxon>Sarcoptiformes</taxon>
        <taxon>Oribatida</taxon>
        <taxon>Brachypylina</taxon>
        <taxon>Oppioidea</taxon>
        <taxon>Oppiidae</taxon>
        <taxon>Oppiella</taxon>
    </lineage>
</organism>
<accession>A0A7R9MAB8</accession>
<dbReference type="GO" id="GO:0003723">
    <property type="term" value="F:RNA binding"/>
    <property type="evidence" value="ECO:0007669"/>
    <property type="project" value="InterPro"/>
</dbReference>
<dbReference type="AlphaFoldDB" id="A0A7R9MAB8"/>
<dbReference type="GO" id="GO:0016787">
    <property type="term" value="F:hydrolase activity"/>
    <property type="evidence" value="ECO:0007669"/>
    <property type="project" value="InterPro"/>
</dbReference>
<reference evidence="4" key="1">
    <citation type="submission" date="2020-11" db="EMBL/GenBank/DDBJ databases">
        <authorList>
            <person name="Tran Van P."/>
        </authorList>
    </citation>
    <scope>NUCLEOTIDE SEQUENCE</scope>
</reference>
<dbReference type="PANTHER" id="PTHR23114:SF17">
    <property type="entry name" value="M7GPPPN-MRNA HYDROLASE"/>
    <property type="match status" value="1"/>
</dbReference>
<keyword evidence="5" id="KW-1185">Reference proteome</keyword>
<protein>
    <recommendedName>
        <fullName evidence="3">Nudix hydrolase domain-containing protein</fullName>
    </recommendedName>
</protein>
<comment type="similarity">
    <text evidence="2">Belongs to the Nudix hydrolase family. DCP2 subfamily.</text>
</comment>
<dbReference type="Pfam" id="PF05026">
    <property type="entry name" value="DCP2"/>
    <property type="match status" value="1"/>
</dbReference>
<dbReference type="OrthoDB" id="18996at2759"/>
<evidence type="ECO:0000313" key="5">
    <source>
        <dbReference type="Proteomes" id="UP000728032"/>
    </source>
</evidence>
<dbReference type="Gene3D" id="1.10.10.1050">
    <property type="entry name" value="Dcp2, box A domain"/>
    <property type="match status" value="1"/>
</dbReference>
<gene>
    <name evidence="4" type="ORF">ONB1V03_LOCUS13170</name>
</gene>
<dbReference type="EMBL" id="CAJPVJ010011304">
    <property type="protein sequence ID" value="CAG2173721.1"/>
    <property type="molecule type" value="Genomic_DNA"/>
</dbReference>
<dbReference type="SUPFAM" id="SSF140586">
    <property type="entry name" value="Dcp2 domain-like"/>
    <property type="match status" value="1"/>
</dbReference>
<proteinExistence type="inferred from homology"/>
<dbReference type="SUPFAM" id="SSF55811">
    <property type="entry name" value="Nudix"/>
    <property type="match status" value="1"/>
</dbReference>
<dbReference type="GO" id="GO:0030145">
    <property type="term" value="F:manganese ion binding"/>
    <property type="evidence" value="ECO:0007669"/>
    <property type="project" value="InterPro"/>
</dbReference>
<feature type="domain" description="Nudix hydrolase" evidence="3">
    <location>
        <begin position="122"/>
        <end position="175"/>
    </location>
</feature>
<evidence type="ECO:0000256" key="2">
    <source>
        <dbReference type="ARBA" id="ARBA00005279"/>
    </source>
</evidence>
<evidence type="ECO:0000256" key="1">
    <source>
        <dbReference type="ARBA" id="ARBA00004496"/>
    </source>
</evidence>
<dbReference type="PANTHER" id="PTHR23114">
    <property type="entry name" value="M7GPPPN-MRNA HYDROLASE"/>
    <property type="match status" value="1"/>
</dbReference>
<name>A0A7R9MAB8_9ACAR</name>
<dbReference type="GO" id="GO:0000932">
    <property type="term" value="C:P-body"/>
    <property type="evidence" value="ECO:0007669"/>
    <property type="project" value="TreeGrafter"/>
</dbReference>
<dbReference type="InterPro" id="IPR007722">
    <property type="entry name" value="DCP2_BoxA"/>
</dbReference>
<sequence>MSNHKNNSTGGGIGGNGVYVRPITGTPTTGHTIPTQILDDLSTRFIINIPKGDRDDLIRVCFQLELAHWHYLDLICGKTPHPLLPRPNFTRFCQIMFTHIPFLTPHLPNIDTIIAQWKEYKLLVPTCGAILLDPTLQYVLLVKGFGGNSWGFPKGKINESEPYVVCAAREVKEET</sequence>
<dbReference type="Proteomes" id="UP000728032">
    <property type="component" value="Unassembled WGS sequence"/>
</dbReference>
<dbReference type="Gene3D" id="3.90.79.10">
    <property type="entry name" value="Nucleoside Triphosphate Pyrophosphohydrolase"/>
    <property type="match status" value="1"/>
</dbReference>
<feature type="non-terminal residue" evidence="4">
    <location>
        <position position="175"/>
    </location>
</feature>
<dbReference type="EMBL" id="OC926129">
    <property type="protein sequence ID" value="CAD7656534.1"/>
    <property type="molecule type" value="Genomic_DNA"/>
</dbReference>
<dbReference type="InterPro" id="IPR000086">
    <property type="entry name" value="NUDIX_hydrolase_dom"/>
</dbReference>
<dbReference type="InterPro" id="IPR015797">
    <property type="entry name" value="NUDIX_hydrolase-like_dom_sf"/>
</dbReference>
<dbReference type="PROSITE" id="PS51462">
    <property type="entry name" value="NUDIX"/>
    <property type="match status" value="1"/>
</dbReference>
<evidence type="ECO:0000259" key="3">
    <source>
        <dbReference type="PROSITE" id="PS51462"/>
    </source>
</evidence>
<dbReference type="Pfam" id="PF00293">
    <property type="entry name" value="NUDIX"/>
    <property type="match status" value="1"/>
</dbReference>
<dbReference type="SMART" id="SM01125">
    <property type="entry name" value="DCP2"/>
    <property type="match status" value="1"/>
</dbReference>
<dbReference type="GO" id="GO:0000290">
    <property type="term" value="P:deadenylation-dependent decapping of nuclear-transcribed mRNA"/>
    <property type="evidence" value="ECO:0007669"/>
    <property type="project" value="TreeGrafter"/>
</dbReference>
<evidence type="ECO:0000313" key="4">
    <source>
        <dbReference type="EMBL" id="CAD7656534.1"/>
    </source>
</evidence>
<dbReference type="InterPro" id="IPR036189">
    <property type="entry name" value="DCP2_BoxA_sf"/>
</dbReference>
<comment type="subcellular location">
    <subcellularLocation>
        <location evidence="1">Cytoplasm</location>
    </subcellularLocation>
</comment>